<accession>A0A0E9TTQ2</accession>
<evidence type="ECO:0000313" key="2">
    <source>
        <dbReference type="EMBL" id="JAH57079.1"/>
    </source>
</evidence>
<organism evidence="2">
    <name type="scientific">Anguilla anguilla</name>
    <name type="common">European freshwater eel</name>
    <name type="synonym">Muraena anguilla</name>
    <dbReference type="NCBI Taxonomy" id="7936"/>
    <lineage>
        <taxon>Eukaryota</taxon>
        <taxon>Metazoa</taxon>
        <taxon>Chordata</taxon>
        <taxon>Craniata</taxon>
        <taxon>Vertebrata</taxon>
        <taxon>Euteleostomi</taxon>
        <taxon>Actinopterygii</taxon>
        <taxon>Neopterygii</taxon>
        <taxon>Teleostei</taxon>
        <taxon>Anguilliformes</taxon>
        <taxon>Anguillidae</taxon>
        <taxon>Anguilla</taxon>
    </lineage>
</organism>
<proteinExistence type="predicted"/>
<name>A0A0E9TTQ2_ANGAN</name>
<protein>
    <submittedName>
        <fullName evidence="2">Uncharacterized protein</fullName>
    </submittedName>
</protein>
<feature type="compositionally biased region" description="Polar residues" evidence="1">
    <location>
        <begin position="1"/>
        <end position="12"/>
    </location>
</feature>
<dbReference type="EMBL" id="GBXM01051498">
    <property type="protein sequence ID" value="JAH57079.1"/>
    <property type="molecule type" value="Transcribed_RNA"/>
</dbReference>
<feature type="region of interest" description="Disordered" evidence="1">
    <location>
        <begin position="1"/>
        <end position="29"/>
    </location>
</feature>
<reference evidence="2" key="2">
    <citation type="journal article" date="2015" name="Fish Shellfish Immunol.">
        <title>Early steps in the European eel (Anguilla anguilla)-Vibrio vulnificus interaction in the gills: Role of the RtxA13 toxin.</title>
        <authorList>
            <person name="Callol A."/>
            <person name="Pajuelo D."/>
            <person name="Ebbesson L."/>
            <person name="Teles M."/>
            <person name="MacKenzie S."/>
            <person name="Amaro C."/>
        </authorList>
    </citation>
    <scope>NUCLEOTIDE SEQUENCE</scope>
</reference>
<sequence length="29" mass="3546">MLTQMRVSSGMTMEQKRKANFLEDRSRQW</sequence>
<reference evidence="2" key="1">
    <citation type="submission" date="2014-11" db="EMBL/GenBank/DDBJ databases">
        <authorList>
            <person name="Amaro Gonzalez C."/>
        </authorList>
    </citation>
    <scope>NUCLEOTIDE SEQUENCE</scope>
</reference>
<feature type="compositionally biased region" description="Basic and acidic residues" evidence="1">
    <location>
        <begin position="14"/>
        <end position="29"/>
    </location>
</feature>
<dbReference type="AlphaFoldDB" id="A0A0E9TTQ2"/>
<evidence type="ECO:0000256" key="1">
    <source>
        <dbReference type="SAM" id="MobiDB-lite"/>
    </source>
</evidence>